<organism evidence="1 2">
    <name type="scientific">Pseudozyma antarctica</name>
    <name type="common">Yeast</name>
    <name type="synonym">Candida antarctica</name>
    <dbReference type="NCBI Taxonomy" id="84753"/>
    <lineage>
        <taxon>Eukaryota</taxon>
        <taxon>Fungi</taxon>
        <taxon>Dikarya</taxon>
        <taxon>Basidiomycota</taxon>
        <taxon>Ustilaginomycotina</taxon>
        <taxon>Ustilaginomycetes</taxon>
        <taxon>Ustilaginales</taxon>
        <taxon>Ustilaginaceae</taxon>
        <taxon>Moesziomyces</taxon>
    </lineage>
</organism>
<dbReference type="Proteomes" id="UP000325008">
    <property type="component" value="Unassembled WGS sequence"/>
</dbReference>
<name>A0A5C3FFS6_PSEA2</name>
<protein>
    <submittedName>
        <fullName evidence="1">Uncharacterized protein</fullName>
    </submittedName>
</protein>
<evidence type="ECO:0000313" key="2">
    <source>
        <dbReference type="Proteomes" id="UP000325008"/>
    </source>
</evidence>
<reference evidence="1" key="1">
    <citation type="submission" date="2018-03" db="EMBL/GenBank/DDBJ databases">
        <authorList>
            <person name="Guldener U."/>
        </authorList>
    </citation>
    <scope>NUCLEOTIDE SEQUENCE [LARGE SCALE GENOMIC DNA]</scope>
    <source>
        <strain evidence="1">ATCC34888</strain>
    </source>
</reference>
<dbReference type="AlphaFoldDB" id="A0A5C3FFS6"/>
<comment type="caution">
    <text evidence="1">The sequence shown here is derived from an EMBL/GenBank/DDBJ whole genome shotgun (WGS) entry which is preliminary data.</text>
</comment>
<keyword evidence="2" id="KW-1185">Reference proteome</keyword>
<proteinExistence type="predicted"/>
<evidence type="ECO:0000313" key="1">
    <source>
        <dbReference type="EMBL" id="SPO43188.1"/>
    </source>
</evidence>
<accession>A0A5C3FFS6</accession>
<sequence>MAVQQHGTRRVVLPVDYGSIASRDRLRLSYVGRNQDGVQHAQGVGEIRAFGRRRSEVTGRCTFARKIPFPTFGATRIPKACRSTPPDSTFGVPHGCLRLRASAAQHLLVGSRGSFRPENGARGAKLSFGRVRRCFAKMLRCVAVDEGSCRPTPVMDEL</sequence>
<dbReference type="EMBL" id="OOIQ01000001">
    <property type="protein sequence ID" value="SPO43188.1"/>
    <property type="molecule type" value="Genomic_DNA"/>
</dbReference>
<gene>
    <name evidence="1" type="ORF">PSANT_00872</name>
</gene>